<reference evidence="3" key="1">
    <citation type="submission" date="2022-04" db="EMBL/GenBank/DDBJ databases">
        <title>Carnegiea gigantea Genome sequencing and assembly v2.</title>
        <authorList>
            <person name="Copetti D."/>
            <person name="Sanderson M.J."/>
            <person name="Burquez A."/>
            <person name="Wojciechowski M.F."/>
        </authorList>
    </citation>
    <scope>NUCLEOTIDE SEQUENCE</scope>
    <source>
        <strain evidence="3">SGP5-SGP5p</strain>
        <tissue evidence="3">Aerial part</tissue>
    </source>
</reference>
<dbReference type="Gene3D" id="1.10.287.1490">
    <property type="match status" value="1"/>
</dbReference>
<feature type="compositionally biased region" description="Polar residues" evidence="2">
    <location>
        <begin position="219"/>
        <end position="231"/>
    </location>
</feature>
<proteinExistence type="predicted"/>
<dbReference type="Proteomes" id="UP001153076">
    <property type="component" value="Unassembled WGS sequence"/>
</dbReference>
<keyword evidence="1" id="KW-0175">Coiled coil</keyword>
<dbReference type="EMBL" id="JAKOGI010001445">
    <property type="protein sequence ID" value="KAJ8425593.1"/>
    <property type="molecule type" value="Genomic_DNA"/>
</dbReference>
<dbReference type="AlphaFoldDB" id="A0A9Q1GT08"/>
<sequence length="592" mass="65878">MAVFSDDSYNKRQYLCIRLDSRDTKETKLQIRRPIAHFSKSKCPEGPPSLTSWPEENLKTGEIFLLSNHPNLQKNVPSMPKFSGFGRAKTFDLNEACELISSGRGFCWNSAIRHRLKAALVDNGQLSPADFVYFASIRSSNVCCRYFSILPSSKIMLRLHEACIRYGTNSRVFFPGQCPSLERKFTRRFQERWSKMFLTSSDSHSGGSSKRKRASSSDQNIQRNEAPSSSRPKFKIIRSQKPLRSPALETEDNTPQTKIPGVGAALSAAPISAVPIQSVPMAPEASDEVRLTLEPLPVTACRRKLKSIIVCLLDEQGMSNVGGSKLDYGKTVFPPPDGAENIMDILDCDPSPTACMGESSDMNFKEKLAYVPLPSGSHCFPSIEHLSSIGQDVLGDDDEAESTPKVDAPQVLPPLRLSRATPDVSVFNVNAVIREVNKSRARMTGQVILDKVLRTPFERLHCLKGEFDSLYDLIHERGEVGSKLDAASHQLDTEIARYNALKAKLGEVDSRREELLKELQSLDDQKKNLCCQVTASEDSIQEAEQAVIDLKGQIDTLDAIEVIDPTTKASLEKTEAYVKESFEDLKTFHWTL</sequence>
<evidence type="ECO:0000256" key="1">
    <source>
        <dbReference type="SAM" id="Coils"/>
    </source>
</evidence>
<dbReference type="OrthoDB" id="1750307at2759"/>
<feature type="region of interest" description="Disordered" evidence="2">
    <location>
        <begin position="200"/>
        <end position="261"/>
    </location>
</feature>
<keyword evidence="4" id="KW-1185">Reference proteome</keyword>
<evidence type="ECO:0000256" key="2">
    <source>
        <dbReference type="SAM" id="MobiDB-lite"/>
    </source>
</evidence>
<feature type="coiled-coil region" evidence="1">
    <location>
        <begin position="498"/>
        <end position="560"/>
    </location>
</feature>
<comment type="caution">
    <text evidence="3">The sequence shown here is derived from an EMBL/GenBank/DDBJ whole genome shotgun (WGS) entry which is preliminary data.</text>
</comment>
<evidence type="ECO:0000313" key="3">
    <source>
        <dbReference type="EMBL" id="KAJ8425593.1"/>
    </source>
</evidence>
<accession>A0A9Q1GT08</accession>
<protein>
    <submittedName>
        <fullName evidence="3">Uncharacterized protein</fullName>
    </submittedName>
</protein>
<organism evidence="3 4">
    <name type="scientific">Carnegiea gigantea</name>
    <dbReference type="NCBI Taxonomy" id="171969"/>
    <lineage>
        <taxon>Eukaryota</taxon>
        <taxon>Viridiplantae</taxon>
        <taxon>Streptophyta</taxon>
        <taxon>Embryophyta</taxon>
        <taxon>Tracheophyta</taxon>
        <taxon>Spermatophyta</taxon>
        <taxon>Magnoliopsida</taxon>
        <taxon>eudicotyledons</taxon>
        <taxon>Gunneridae</taxon>
        <taxon>Pentapetalae</taxon>
        <taxon>Caryophyllales</taxon>
        <taxon>Cactineae</taxon>
        <taxon>Cactaceae</taxon>
        <taxon>Cactoideae</taxon>
        <taxon>Echinocereeae</taxon>
        <taxon>Carnegiea</taxon>
    </lineage>
</organism>
<gene>
    <name evidence="3" type="ORF">Cgig2_027151</name>
</gene>
<name>A0A9Q1GT08_9CARY</name>
<evidence type="ECO:0000313" key="4">
    <source>
        <dbReference type="Proteomes" id="UP001153076"/>
    </source>
</evidence>